<reference evidence="2" key="1">
    <citation type="journal article" date="2017" name="Nature">
        <title>The sunflower genome provides insights into oil metabolism, flowering and Asterid evolution.</title>
        <authorList>
            <person name="Badouin H."/>
            <person name="Gouzy J."/>
            <person name="Grassa C.J."/>
            <person name="Murat F."/>
            <person name="Staton S.E."/>
            <person name="Cottret L."/>
            <person name="Lelandais-Briere C."/>
            <person name="Owens G.L."/>
            <person name="Carrere S."/>
            <person name="Mayjonade B."/>
            <person name="Legrand L."/>
            <person name="Gill N."/>
            <person name="Kane N.C."/>
            <person name="Bowers J.E."/>
            <person name="Hubner S."/>
            <person name="Bellec A."/>
            <person name="Berard A."/>
            <person name="Berges H."/>
            <person name="Blanchet N."/>
            <person name="Boniface M.C."/>
            <person name="Brunel D."/>
            <person name="Catrice O."/>
            <person name="Chaidir N."/>
            <person name="Claudel C."/>
            <person name="Donnadieu C."/>
            <person name="Faraut T."/>
            <person name="Fievet G."/>
            <person name="Helmstetter N."/>
            <person name="King M."/>
            <person name="Knapp S.J."/>
            <person name="Lai Z."/>
            <person name="Le Paslier M.C."/>
            <person name="Lippi Y."/>
            <person name="Lorenzon L."/>
            <person name="Mandel J.R."/>
            <person name="Marage G."/>
            <person name="Marchand G."/>
            <person name="Marquand E."/>
            <person name="Bret-Mestries E."/>
            <person name="Morien E."/>
            <person name="Nambeesan S."/>
            <person name="Nguyen T."/>
            <person name="Pegot-Espagnet P."/>
            <person name="Pouilly N."/>
            <person name="Raftis F."/>
            <person name="Sallet E."/>
            <person name="Schiex T."/>
            <person name="Thomas J."/>
            <person name="Vandecasteele C."/>
            <person name="Vares D."/>
            <person name="Vear F."/>
            <person name="Vautrin S."/>
            <person name="Crespi M."/>
            <person name="Mangin B."/>
            <person name="Burke J.M."/>
            <person name="Salse J."/>
            <person name="Munos S."/>
            <person name="Vincourt P."/>
            <person name="Rieseberg L.H."/>
            <person name="Langlade N.B."/>
        </authorList>
    </citation>
    <scope>NUCLEOTIDE SEQUENCE [LARGE SCALE GENOMIC DNA]</scope>
    <source>
        <strain evidence="2">cv. SF193</strain>
    </source>
</reference>
<evidence type="ECO:0000313" key="2">
    <source>
        <dbReference type="Proteomes" id="UP000215914"/>
    </source>
</evidence>
<dbReference type="AlphaFoldDB" id="A0A251UJV1"/>
<organism evidence="1 2">
    <name type="scientific">Helianthus annuus</name>
    <name type="common">Common sunflower</name>
    <dbReference type="NCBI Taxonomy" id="4232"/>
    <lineage>
        <taxon>Eukaryota</taxon>
        <taxon>Viridiplantae</taxon>
        <taxon>Streptophyta</taxon>
        <taxon>Embryophyta</taxon>
        <taxon>Tracheophyta</taxon>
        <taxon>Spermatophyta</taxon>
        <taxon>Magnoliopsida</taxon>
        <taxon>eudicotyledons</taxon>
        <taxon>Gunneridae</taxon>
        <taxon>Pentapetalae</taxon>
        <taxon>asterids</taxon>
        <taxon>campanulids</taxon>
        <taxon>Asterales</taxon>
        <taxon>Asteraceae</taxon>
        <taxon>Asteroideae</taxon>
        <taxon>Heliantheae alliance</taxon>
        <taxon>Heliantheae</taxon>
        <taxon>Helianthus</taxon>
    </lineage>
</organism>
<proteinExistence type="predicted"/>
<keyword evidence="2" id="KW-1185">Reference proteome</keyword>
<dbReference type="InParanoid" id="A0A251UJV1"/>
<name>A0A251UJV1_HELAN</name>
<sequence>MAAVFLEYEAGRFIKILIFVLDPCILRQAFDVQVMRGGCYDSGKAAKVSWGSGSRSERKRCRSPLAAAGGGGDGSTTAEVVIEFSLGFARVRFSRVFGSVTVQIQAMLWVRV</sequence>
<dbReference type="EMBL" id="CM007895">
    <property type="protein sequence ID" value="OTG23323.1"/>
    <property type="molecule type" value="Genomic_DNA"/>
</dbReference>
<dbReference type="Proteomes" id="UP000215914">
    <property type="component" value="Chromosome 6"/>
</dbReference>
<protein>
    <submittedName>
        <fullName evidence="1">Uncharacterized protein</fullName>
    </submittedName>
</protein>
<accession>A0A251UJV1</accession>
<evidence type="ECO:0000313" key="1">
    <source>
        <dbReference type="EMBL" id="OTG23323.1"/>
    </source>
</evidence>
<gene>
    <name evidence="1" type="ORF">HannXRQ_Chr06g0181201</name>
</gene>